<dbReference type="SUPFAM" id="SSF52540">
    <property type="entry name" value="P-loop containing nucleoside triphosphate hydrolases"/>
    <property type="match status" value="1"/>
</dbReference>
<dbReference type="PANTHER" id="PTHR43394:SF1">
    <property type="entry name" value="ATP-BINDING CASSETTE SUB-FAMILY B MEMBER 10, MITOCHONDRIAL"/>
    <property type="match status" value="1"/>
</dbReference>
<evidence type="ECO:0000256" key="6">
    <source>
        <dbReference type="ARBA" id="ARBA00022840"/>
    </source>
</evidence>
<dbReference type="PROSITE" id="PS50893">
    <property type="entry name" value="ABC_TRANSPORTER_2"/>
    <property type="match status" value="1"/>
</dbReference>
<accession>A5FW30</accession>
<dbReference type="FunFam" id="3.40.50.300:FF:000221">
    <property type="entry name" value="Multidrug ABC transporter ATP-binding protein"/>
    <property type="match status" value="1"/>
</dbReference>
<evidence type="ECO:0000256" key="7">
    <source>
        <dbReference type="ARBA" id="ARBA00022989"/>
    </source>
</evidence>
<keyword evidence="8 9" id="KW-0472">Membrane</keyword>
<evidence type="ECO:0000256" key="2">
    <source>
        <dbReference type="ARBA" id="ARBA00022448"/>
    </source>
</evidence>
<dbReference type="PANTHER" id="PTHR43394">
    <property type="entry name" value="ATP-DEPENDENT PERMEASE MDL1, MITOCHONDRIAL"/>
    <property type="match status" value="1"/>
</dbReference>
<evidence type="ECO:0000256" key="8">
    <source>
        <dbReference type="ARBA" id="ARBA00023136"/>
    </source>
</evidence>
<dbReference type="InterPro" id="IPR017871">
    <property type="entry name" value="ABC_transporter-like_CS"/>
</dbReference>
<dbReference type="RefSeq" id="WP_007424207.1">
    <property type="nucleotide sequence ID" value="NC_009484.1"/>
</dbReference>
<feature type="transmembrane region" description="Helical" evidence="9">
    <location>
        <begin position="26"/>
        <end position="46"/>
    </location>
</feature>
<dbReference type="PROSITE" id="PS00211">
    <property type="entry name" value="ABC_TRANSPORTER_1"/>
    <property type="match status" value="1"/>
</dbReference>
<dbReference type="InterPro" id="IPR003439">
    <property type="entry name" value="ABC_transporter-like_ATP-bd"/>
</dbReference>
<keyword evidence="2" id="KW-0813">Transport</keyword>
<keyword evidence="6" id="KW-0067">ATP-binding</keyword>
<feature type="transmembrane region" description="Helical" evidence="9">
    <location>
        <begin position="166"/>
        <end position="183"/>
    </location>
</feature>
<feature type="transmembrane region" description="Helical" evidence="9">
    <location>
        <begin position="246"/>
        <end position="267"/>
    </location>
</feature>
<keyword evidence="4 9" id="KW-0812">Transmembrane</keyword>
<comment type="subcellular location">
    <subcellularLocation>
        <location evidence="1">Cell membrane</location>
        <topology evidence="1">Multi-pass membrane protein</topology>
    </subcellularLocation>
</comment>
<feature type="domain" description="ABC transporter" evidence="10">
    <location>
        <begin position="341"/>
        <end position="574"/>
    </location>
</feature>
<dbReference type="KEGG" id="acr:Acry_0588"/>
<reference evidence="12 13" key="1">
    <citation type="submission" date="2007-05" db="EMBL/GenBank/DDBJ databases">
        <title>Complete sequence of chromosome of Acidiphilium cryptum JF-5.</title>
        <authorList>
            <consortium name="US DOE Joint Genome Institute"/>
            <person name="Copeland A."/>
            <person name="Lucas S."/>
            <person name="Lapidus A."/>
            <person name="Barry K."/>
            <person name="Detter J.C."/>
            <person name="Glavina del Rio T."/>
            <person name="Hammon N."/>
            <person name="Israni S."/>
            <person name="Dalin E."/>
            <person name="Tice H."/>
            <person name="Pitluck S."/>
            <person name="Sims D."/>
            <person name="Brettin T."/>
            <person name="Bruce D."/>
            <person name="Han C."/>
            <person name="Schmutz J."/>
            <person name="Larimer F."/>
            <person name="Land M."/>
            <person name="Hauser L."/>
            <person name="Kyrpides N."/>
            <person name="Kim E."/>
            <person name="Magnuson T."/>
            <person name="Richardson P."/>
        </authorList>
    </citation>
    <scope>NUCLEOTIDE SEQUENCE [LARGE SCALE GENOMIC DNA]</scope>
    <source>
        <strain evidence="12 13">JF-5</strain>
    </source>
</reference>
<keyword evidence="7 9" id="KW-1133">Transmembrane helix</keyword>
<dbReference type="SUPFAM" id="SSF90123">
    <property type="entry name" value="ABC transporter transmembrane region"/>
    <property type="match status" value="1"/>
</dbReference>
<dbReference type="GO" id="GO:0005524">
    <property type="term" value="F:ATP binding"/>
    <property type="evidence" value="ECO:0007669"/>
    <property type="project" value="UniProtKB-KW"/>
</dbReference>
<dbReference type="GO" id="GO:0016887">
    <property type="term" value="F:ATP hydrolysis activity"/>
    <property type="evidence" value="ECO:0007669"/>
    <property type="project" value="InterPro"/>
</dbReference>
<dbReference type="Proteomes" id="UP000000245">
    <property type="component" value="Chromosome"/>
</dbReference>
<dbReference type="InterPro" id="IPR039421">
    <property type="entry name" value="Type_1_exporter"/>
</dbReference>
<dbReference type="InterPro" id="IPR003593">
    <property type="entry name" value="AAA+_ATPase"/>
</dbReference>
<evidence type="ECO:0000256" key="3">
    <source>
        <dbReference type="ARBA" id="ARBA00022475"/>
    </source>
</evidence>
<evidence type="ECO:0000259" key="11">
    <source>
        <dbReference type="PROSITE" id="PS50929"/>
    </source>
</evidence>
<keyword evidence="13" id="KW-1185">Reference proteome</keyword>
<dbReference type="PROSITE" id="PS50929">
    <property type="entry name" value="ABC_TM1F"/>
    <property type="match status" value="1"/>
</dbReference>
<dbReference type="SMART" id="SM00382">
    <property type="entry name" value="AAA"/>
    <property type="match status" value="1"/>
</dbReference>
<dbReference type="STRING" id="349163.Acry_0588"/>
<dbReference type="GO" id="GO:0005886">
    <property type="term" value="C:plasma membrane"/>
    <property type="evidence" value="ECO:0007669"/>
    <property type="project" value="UniProtKB-SubCell"/>
</dbReference>
<evidence type="ECO:0000313" key="13">
    <source>
        <dbReference type="Proteomes" id="UP000000245"/>
    </source>
</evidence>
<evidence type="ECO:0000256" key="4">
    <source>
        <dbReference type="ARBA" id="ARBA00022692"/>
    </source>
</evidence>
<keyword evidence="5" id="KW-0547">Nucleotide-binding</keyword>
<dbReference type="InterPro" id="IPR036640">
    <property type="entry name" value="ABC1_TM_sf"/>
</dbReference>
<gene>
    <name evidence="12" type="ordered locus">Acry_0588</name>
</gene>
<evidence type="ECO:0000259" key="10">
    <source>
        <dbReference type="PROSITE" id="PS50893"/>
    </source>
</evidence>
<evidence type="ECO:0000256" key="1">
    <source>
        <dbReference type="ARBA" id="ARBA00004651"/>
    </source>
</evidence>
<dbReference type="Gene3D" id="1.20.1560.10">
    <property type="entry name" value="ABC transporter type 1, transmembrane domain"/>
    <property type="match status" value="1"/>
</dbReference>
<dbReference type="GO" id="GO:0015421">
    <property type="term" value="F:ABC-type oligopeptide transporter activity"/>
    <property type="evidence" value="ECO:0007669"/>
    <property type="project" value="TreeGrafter"/>
</dbReference>
<protein>
    <submittedName>
        <fullName evidence="12">ABC transporter related protein</fullName>
    </submittedName>
</protein>
<keyword evidence="3" id="KW-1003">Cell membrane</keyword>
<dbReference type="InterPro" id="IPR011527">
    <property type="entry name" value="ABC1_TM_dom"/>
</dbReference>
<feature type="transmembrane region" description="Helical" evidence="9">
    <location>
        <begin position="61"/>
        <end position="79"/>
    </location>
</feature>
<evidence type="ECO:0000256" key="9">
    <source>
        <dbReference type="SAM" id="Phobius"/>
    </source>
</evidence>
<dbReference type="eggNOG" id="COG1132">
    <property type="taxonomic scope" value="Bacteria"/>
</dbReference>
<dbReference type="EMBL" id="CP000697">
    <property type="protein sequence ID" value="ABQ29812.1"/>
    <property type="molecule type" value="Genomic_DNA"/>
</dbReference>
<dbReference type="Pfam" id="PF00664">
    <property type="entry name" value="ABC_membrane"/>
    <property type="match status" value="1"/>
</dbReference>
<evidence type="ECO:0000313" key="12">
    <source>
        <dbReference type="EMBL" id="ABQ29812.1"/>
    </source>
</evidence>
<dbReference type="CDD" id="cd18552">
    <property type="entry name" value="ABC_6TM_MsbA_like"/>
    <property type="match status" value="1"/>
</dbReference>
<dbReference type="Pfam" id="PF00005">
    <property type="entry name" value="ABC_tran"/>
    <property type="match status" value="1"/>
</dbReference>
<feature type="transmembrane region" description="Helical" evidence="9">
    <location>
        <begin position="273"/>
        <end position="291"/>
    </location>
</feature>
<evidence type="ECO:0000256" key="5">
    <source>
        <dbReference type="ARBA" id="ARBA00022741"/>
    </source>
</evidence>
<organism evidence="12 13">
    <name type="scientific">Acidiphilium cryptum (strain JF-5)</name>
    <dbReference type="NCBI Taxonomy" id="349163"/>
    <lineage>
        <taxon>Bacteria</taxon>
        <taxon>Pseudomonadati</taxon>
        <taxon>Pseudomonadota</taxon>
        <taxon>Alphaproteobacteria</taxon>
        <taxon>Acetobacterales</taxon>
        <taxon>Acidocellaceae</taxon>
        <taxon>Acidiphilium</taxon>
    </lineage>
</organism>
<sequence>MMETGSSIALARRLWRQHVSAYRGRVALIIVATLIMSGTTALYPALIDRAFTMFARRDPRILYQVPLIVLAVTLVKALAQYAQTLLTQQVVLGTIRRLQVSMFDHLTGAELARIDREAPAALAARFTTDATVIREAMSRAVNGIADFFTLIGLVGTMLWIDWELSLIAALLYPLAGLPIQKIGRRIRRASGGMQERMGETAALLNESFAQARTVRAYGLEEDERRRAERAFEHLYRALMRMIRGRAALDPVLEVLGGLAIALVIGFAGWRHAAGASGIGNFTGFVAALLIASRPLRALGTMNAAVQEGMAGLERVFHVIDEPSVVADRPDAVELPPGPGRVEFRHVGFAYPDGRPGLRDLSFVAEPGRTLALVGASGAGKSTALALLPRLYEADRGAILIDGADISAVSLDSLRGAIAYVGQDALLFDDTIAANIAMGRRGASIDEIRAAAEAAAAGFIADLPEGFETRVGVNGQRLSGGQRQRVALARALLRDPRILLLDEATSALDAESEAAVQQALARLRRGRTTIVVAHRLATVRDADRIVVMADGAVVESGTHEDLIAGDGAFARLVRAQALAG</sequence>
<dbReference type="InterPro" id="IPR027417">
    <property type="entry name" value="P-loop_NTPase"/>
</dbReference>
<dbReference type="Gene3D" id="3.40.50.300">
    <property type="entry name" value="P-loop containing nucleotide triphosphate hydrolases"/>
    <property type="match status" value="1"/>
</dbReference>
<dbReference type="HOGENOM" id="CLU_000604_84_3_5"/>
<name>A5FW30_ACICJ</name>
<proteinExistence type="predicted"/>
<feature type="domain" description="ABC transmembrane type-1" evidence="11">
    <location>
        <begin position="27"/>
        <end position="307"/>
    </location>
</feature>
<dbReference type="AlphaFoldDB" id="A5FW30"/>